<keyword evidence="3" id="KW-1185">Reference proteome</keyword>
<dbReference type="EMBL" id="JAAAHY010003902">
    <property type="protein sequence ID" value="KAF9936645.1"/>
    <property type="molecule type" value="Genomic_DNA"/>
</dbReference>
<evidence type="ECO:0000256" key="1">
    <source>
        <dbReference type="SAM" id="MobiDB-lite"/>
    </source>
</evidence>
<evidence type="ECO:0000313" key="2">
    <source>
        <dbReference type="EMBL" id="KAF9936645.1"/>
    </source>
</evidence>
<comment type="caution">
    <text evidence="2">The sequence shown here is derived from an EMBL/GenBank/DDBJ whole genome shotgun (WGS) entry which is preliminary data.</text>
</comment>
<name>A0A9P6LSZ7_MORAP</name>
<feature type="non-terminal residue" evidence="2">
    <location>
        <position position="117"/>
    </location>
</feature>
<evidence type="ECO:0000313" key="3">
    <source>
        <dbReference type="Proteomes" id="UP000738359"/>
    </source>
</evidence>
<dbReference type="Proteomes" id="UP000738359">
    <property type="component" value="Unassembled WGS sequence"/>
</dbReference>
<reference evidence="2" key="1">
    <citation type="journal article" date="2020" name="Fungal Divers.">
        <title>Resolving the Mortierellaceae phylogeny through synthesis of multi-gene phylogenetics and phylogenomics.</title>
        <authorList>
            <person name="Vandepol N."/>
            <person name="Liber J."/>
            <person name="Desiro A."/>
            <person name="Na H."/>
            <person name="Kennedy M."/>
            <person name="Barry K."/>
            <person name="Grigoriev I.V."/>
            <person name="Miller A.N."/>
            <person name="O'Donnell K."/>
            <person name="Stajich J.E."/>
            <person name="Bonito G."/>
        </authorList>
    </citation>
    <scope>NUCLEOTIDE SEQUENCE</scope>
    <source>
        <strain evidence="2">CK1249</strain>
    </source>
</reference>
<feature type="compositionally biased region" description="Polar residues" evidence="1">
    <location>
        <begin position="96"/>
        <end position="106"/>
    </location>
</feature>
<organism evidence="2 3">
    <name type="scientific">Mortierella alpina</name>
    <name type="common">Oleaginous fungus</name>
    <name type="synonym">Mortierella renispora</name>
    <dbReference type="NCBI Taxonomy" id="64518"/>
    <lineage>
        <taxon>Eukaryota</taxon>
        <taxon>Fungi</taxon>
        <taxon>Fungi incertae sedis</taxon>
        <taxon>Mucoromycota</taxon>
        <taxon>Mortierellomycotina</taxon>
        <taxon>Mortierellomycetes</taxon>
        <taxon>Mortierellales</taxon>
        <taxon>Mortierellaceae</taxon>
        <taxon>Mortierella</taxon>
    </lineage>
</organism>
<protein>
    <submittedName>
        <fullName evidence="2">Uncharacterized protein</fullName>
    </submittedName>
</protein>
<proteinExistence type="predicted"/>
<gene>
    <name evidence="2" type="ORF">BGZ70_006767</name>
</gene>
<accession>A0A9P6LSZ7</accession>
<sequence>IIHELRTRLRATNDIYAKVQTYIREVTGLSDPSTSGQAAGTSGQYVWNFTDAIRVFATMTETPEVGHPLAPAIDYNALAVNRLVQLEQYKILQRQNRTPRQLQARVQPQRPFTKYKS</sequence>
<dbReference type="AlphaFoldDB" id="A0A9P6LSZ7"/>
<feature type="region of interest" description="Disordered" evidence="1">
    <location>
        <begin position="96"/>
        <end position="117"/>
    </location>
</feature>
<feature type="non-terminal residue" evidence="2">
    <location>
        <position position="1"/>
    </location>
</feature>
<dbReference type="OrthoDB" id="2446503at2759"/>